<dbReference type="Pfam" id="PF00648">
    <property type="entry name" value="Peptidase_C2"/>
    <property type="match status" value="1"/>
</dbReference>
<dbReference type="PRINTS" id="PR00704">
    <property type="entry name" value="CALPAIN"/>
</dbReference>
<dbReference type="PROSITE" id="PS50203">
    <property type="entry name" value="CALPAIN_CAT"/>
    <property type="match status" value="1"/>
</dbReference>
<dbReference type="GO" id="GO:0006508">
    <property type="term" value="P:proteolysis"/>
    <property type="evidence" value="ECO:0007669"/>
    <property type="project" value="UniProtKB-KW"/>
</dbReference>
<keyword evidence="2 6" id="KW-0645">Protease</keyword>
<evidence type="ECO:0000256" key="6">
    <source>
        <dbReference type="PROSITE-ProRule" id="PRU00239"/>
    </source>
</evidence>
<evidence type="ECO:0000256" key="1">
    <source>
        <dbReference type="ARBA" id="ARBA00007623"/>
    </source>
</evidence>
<dbReference type="InterPro" id="IPR019770">
    <property type="entry name" value="TIF_eIF_4E_CS"/>
</dbReference>
<evidence type="ECO:0000256" key="4">
    <source>
        <dbReference type="ARBA" id="ARBA00022807"/>
    </source>
</evidence>
<evidence type="ECO:0000313" key="9">
    <source>
        <dbReference type="EMBL" id="KAG2462267.1"/>
    </source>
</evidence>
<feature type="non-terminal residue" evidence="9">
    <location>
        <position position="1"/>
    </location>
</feature>
<feature type="region of interest" description="Disordered" evidence="7">
    <location>
        <begin position="514"/>
        <end position="557"/>
    </location>
</feature>
<dbReference type="InterPro" id="IPR001300">
    <property type="entry name" value="Peptidase_C2_calpain_cat"/>
</dbReference>
<dbReference type="Gene3D" id="3.90.70.10">
    <property type="entry name" value="Cysteine proteinases"/>
    <property type="match status" value="1"/>
</dbReference>
<gene>
    <name evidence="9" type="primary">Capn10</name>
    <name evidence="9" type="ORF">GTO96_0001178</name>
</gene>
<evidence type="ECO:0000256" key="7">
    <source>
        <dbReference type="SAM" id="MobiDB-lite"/>
    </source>
</evidence>
<evidence type="ECO:0000256" key="5">
    <source>
        <dbReference type="PIRSR" id="PIRSR622684-1"/>
    </source>
</evidence>
<dbReference type="Pfam" id="PF01652">
    <property type="entry name" value="IF4E"/>
    <property type="match status" value="1"/>
</dbReference>
<dbReference type="PANTHER" id="PTHR10183:SF30">
    <property type="entry name" value="CALPAIN-10"/>
    <property type="match status" value="1"/>
</dbReference>
<evidence type="ECO:0000313" key="10">
    <source>
        <dbReference type="Proteomes" id="UP000886611"/>
    </source>
</evidence>
<feature type="domain" description="Calpain catalytic" evidence="8">
    <location>
        <begin position="10"/>
        <end position="316"/>
    </location>
</feature>
<dbReference type="SMART" id="SM00230">
    <property type="entry name" value="CysPc"/>
    <property type="match status" value="1"/>
</dbReference>
<dbReference type="InterPro" id="IPR022683">
    <property type="entry name" value="Calpain_III"/>
</dbReference>
<dbReference type="GO" id="GO:0003723">
    <property type="term" value="F:RNA binding"/>
    <property type="evidence" value="ECO:0007669"/>
    <property type="project" value="InterPro"/>
</dbReference>
<keyword evidence="10" id="KW-1185">Reference proteome</keyword>
<accession>A0A8X8BQ00</accession>
<comment type="caution">
    <text evidence="9">The sequence shown here is derived from an EMBL/GenBank/DDBJ whole genome shotgun (WGS) entry which is preliminary data.</text>
</comment>
<name>A0A8X8BQ00_POLSE</name>
<dbReference type="InterPro" id="IPR000169">
    <property type="entry name" value="Pept_cys_AS"/>
</dbReference>
<dbReference type="Pfam" id="PF01067">
    <property type="entry name" value="Calpain_III"/>
    <property type="match status" value="1"/>
</dbReference>
<dbReference type="Gene3D" id="2.60.120.380">
    <property type="match status" value="1"/>
</dbReference>
<dbReference type="InterPro" id="IPR023398">
    <property type="entry name" value="TIF_eIF4e-like"/>
</dbReference>
<protein>
    <submittedName>
        <fullName evidence="9">CAN10 protein</fullName>
    </submittedName>
</protein>
<dbReference type="SUPFAM" id="SSF55418">
    <property type="entry name" value="eIF4e-like"/>
    <property type="match status" value="1"/>
</dbReference>
<dbReference type="InterPro" id="IPR038765">
    <property type="entry name" value="Papain-like_cys_pep_sf"/>
</dbReference>
<comment type="similarity">
    <text evidence="1">Belongs to the peptidase C2 family.</text>
</comment>
<dbReference type="Gene3D" id="3.30.760.10">
    <property type="entry name" value="RNA Cap, Translation Initiation Factor Eif4e"/>
    <property type="match status" value="1"/>
</dbReference>
<evidence type="ECO:0000256" key="3">
    <source>
        <dbReference type="ARBA" id="ARBA00022801"/>
    </source>
</evidence>
<evidence type="ECO:0000259" key="8">
    <source>
        <dbReference type="PROSITE" id="PS50203"/>
    </source>
</evidence>
<keyword evidence="3 6" id="KW-0378">Hydrolase</keyword>
<dbReference type="EMBL" id="JAATIS010004040">
    <property type="protein sequence ID" value="KAG2462267.1"/>
    <property type="molecule type" value="Genomic_DNA"/>
</dbReference>
<evidence type="ECO:0000256" key="2">
    <source>
        <dbReference type="ARBA" id="ARBA00022670"/>
    </source>
</evidence>
<dbReference type="InterPro" id="IPR036213">
    <property type="entry name" value="Calpain_III_sf"/>
</dbReference>
<reference evidence="9 10" key="1">
    <citation type="journal article" date="2021" name="Cell">
        <title>Tracing the genetic footprints of vertebrate landing in non-teleost ray-finned fishes.</title>
        <authorList>
            <person name="Bi X."/>
            <person name="Wang K."/>
            <person name="Yang L."/>
            <person name="Pan H."/>
            <person name="Jiang H."/>
            <person name="Wei Q."/>
            <person name="Fang M."/>
            <person name="Yu H."/>
            <person name="Zhu C."/>
            <person name="Cai Y."/>
            <person name="He Y."/>
            <person name="Gan X."/>
            <person name="Zeng H."/>
            <person name="Yu D."/>
            <person name="Zhu Y."/>
            <person name="Jiang H."/>
            <person name="Qiu Q."/>
            <person name="Yang H."/>
            <person name="Zhang Y.E."/>
            <person name="Wang W."/>
            <person name="Zhu M."/>
            <person name="He S."/>
            <person name="Zhang G."/>
        </authorList>
    </citation>
    <scope>NUCLEOTIDE SEQUENCE [LARGE SCALE GENOMIC DNA]</scope>
    <source>
        <strain evidence="9">Bchr_013</strain>
    </source>
</reference>
<feature type="active site" evidence="5 6">
    <location>
        <position position="72"/>
    </location>
</feature>
<keyword evidence="4 6" id="KW-0788">Thiol protease</keyword>
<dbReference type="AlphaFoldDB" id="A0A8X8BQ00"/>
<dbReference type="CDD" id="cd00044">
    <property type="entry name" value="CysPc"/>
    <property type="match status" value="1"/>
</dbReference>
<dbReference type="InterPro" id="IPR022682">
    <property type="entry name" value="Calpain_domain_III"/>
</dbReference>
<dbReference type="GO" id="GO:0004198">
    <property type="term" value="F:calcium-dependent cysteine-type endopeptidase activity"/>
    <property type="evidence" value="ECO:0007669"/>
    <property type="project" value="InterPro"/>
</dbReference>
<dbReference type="SUPFAM" id="SSF54001">
    <property type="entry name" value="Cysteine proteinases"/>
    <property type="match status" value="1"/>
</dbReference>
<dbReference type="SUPFAM" id="SSF49758">
    <property type="entry name" value="Calpain large subunit, middle domain (domain III)"/>
    <property type="match status" value="1"/>
</dbReference>
<feature type="compositionally biased region" description="Basic and acidic residues" evidence="7">
    <location>
        <begin position="514"/>
        <end position="543"/>
    </location>
</feature>
<dbReference type="Proteomes" id="UP000886611">
    <property type="component" value="Unassembled WGS sequence"/>
</dbReference>
<feature type="active site" evidence="5 6">
    <location>
        <position position="233"/>
    </location>
</feature>
<dbReference type="GO" id="GO:0005737">
    <property type="term" value="C:cytoplasm"/>
    <property type="evidence" value="ECO:0007669"/>
    <property type="project" value="InterPro"/>
</dbReference>
<feature type="non-terminal residue" evidence="9">
    <location>
        <position position="685"/>
    </location>
</feature>
<feature type="active site" evidence="5 6">
    <location>
        <position position="258"/>
    </location>
</feature>
<proteinExistence type="inferred from homology"/>
<dbReference type="PROSITE" id="PS00813">
    <property type="entry name" value="IF4E"/>
    <property type="match status" value="1"/>
</dbReference>
<dbReference type="InterPro" id="IPR022684">
    <property type="entry name" value="Calpain_cysteine_protease"/>
</dbReference>
<sequence length="685" mass="77984">MEQSVVHNALFEDPDFPADSRSLFSDLHSSTPVSKFSDDIIWMRPQEVSQQPRLFSENLQENHVKQGILGDCWFLCACAALQCNDHLLKQVIPSGQATWGEKEYNGCFLFRFWQFGRWVEVVVDDRLPCINAKLCFSRCQCQDVFWIALLEKAYAKLNGTYERLWAGQVCEALVDLCGGVAKRWKLKASEKEECETDASGSNLEKFNLSDIVDNCMMSCCVHSSHRGSLGEYHAFVVMEHVSLRKMCGDNLVLLRIRNPWGRRCWNGPWKVDGDGWEQLDPEIALPLRSRVEEGEFWVDEIEFGKEFDEVTVAYPFSTEGHMKSLWTDLRKTLGLAYQFRGEKLQGTDVITSPNIMLLDFMYGSEVKLPDIQYPANVKNDAEWETISFDGQWLKGNSAGGSRNFSTHFANPIVPFKVNSGTGKTTLKIVLQQHCQTGKCHAIGFHIYQVASNTDLNKCLKDQEPIKSCTPHRYTEEISIMCVLSPGNYVIIPSTYEPDCVGFFTVSIATRIDSLKDDDSGDHDQNEEANTQKECEKEKSEDAKNQNGKRKTVVPGAGEHPLQYNYTFWYSRRTPGRPTSSQSYEQNIKQIGTFASVEQFWRFYSHMVRPGDLTGHSDFHLFKEGIKPMWEDDANKNGGKWIIRLRKGLASRCWENLILAMLGEQFMVGEEICGAVVSVRFQVCIS</sequence>
<organism evidence="9 10">
    <name type="scientific">Polypterus senegalus</name>
    <name type="common">Senegal bichir</name>
    <dbReference type="NCBI Taxonomy" id="55291"/>
    <lineage>
        <taxon>Eukaryota</taxon>
        <taxon>Metazoa</taxon>
        <taxon>Chordata</taxon>
        <taxon>Craniata</taxon>
        <taxon>Vertebrata</taxon>
        <taxon>Euteleostomi</taxon>
        <taxon>Actinopterygii</taxon>
        <taxon>Polypteriformes</taxon>
        <taxon>Polypteridae</taxon>
        <taxon>Polypterus</taxon>
    </lineage>
</organism>
<dbReference type="InterPro" id="IPR001040">
    <property type="entry name" value="TIF_eIF_4E"/>
</dbReference>
<dbReference type="SMART" id="SM00720">
    <property type="entry name" value="calpain_III"/>
    <property type="match status" value="1"/>
</dbReference>
<dbReference type="GO" id="GO:0003743">
    <property type="term" value="F:translation initiation factor activity"/>
    <property type="evidence" value="ECO:0007669"/>
    <property type="project" value="InterPro"/>
</dbReference>
<dbReference type="PANTHER" id="PTHR10183">
    <property type="entry name" value="CALPAIN"/>
    <property type="match status" value="1"/>
</dbReference>
<dbReference type="PROSITE" id="PS00139">
    <property type="entry name" value="THIOL_PROTEASE_CYS"/>
    <property type="match status" value="1"/>
</dbReference>